<keyword evidence="2" id="KW-0812">Transmembrane</keyword>
<dbReference type="InterPro" id="IPR001387">
    <property type="entry name" value="Cro/C1-type_HTH"/>
</dbReference>
<dbReference type="Gene3D" id="1.10.260.40">
    <property type="entry name" value="lambda repressor-like DNA-binding domains"/>
    <property type="match status" value="1"/>
</dbReference>
<feature type="domain" description="HTH cro/C1-type" evidence="3">
    <location>
        <begin position="10"/>
        <end position="65"/>
    </location>
</feature>
<evidence type="ECO:0000256" key="2">
    <source>
        <dbReference type="SAM" id="Phobius"/>
    </source>
</evidence>
<dbReference type="Pfam" id="PF01381">
    <property type="entry name" value="HTH_3"/>
    <property type="match status" value="1"/>
</dbReference>
<evidence type="ECO:0000256" key="1">
    <source>
        <dbReference type="ARBA" id="ARBA00023125"/>
    </source>
</evidence>
<dbReference type="Proteomes" id="UP000521313">
    <property type="component" value="Unassembled WGS sequence"/>
</dbReference>
<evidence type="ECO:0000259" key="3">
    <source>
        <dbReference type="PROSITE" id="PS50943"/>
    </source>
</evidence>
<dbReference type="PANTHER" id="PTHR46558">
    <property type="entry name" value="TRACRIPTIONAL REGULATORY PROTEIN-RELATED-RELATED"/>
    <property type="match status" value="1"/>
</dbReference>
<dbReference type="GO" id="GO:0003677">
    <property type="term" value="F:DNA binding"/>
    <property type="evidence" value="ECO:0007669"/>
    <property type="project" value="UniProtKB-KW"/>
</dbReference>
<protein>
    <submittedName>
        <fullName evidence="4">Transcriptional regulator with XRE-family HTH domain</fullName>
    </submittedName>
</protein>
<comment type="caution">
    <text evidence="4">The sequence shown here is derived from an EMBL/GenBank/DDBJ whole genome shotgun (WGS) entry which is preliminary data.</text>
</comment>
<feature type="transmembrane region" description="Helical" evidence="2">
    <location>
        <begin position="126"/>
        <end position="148"/>
    </location>
</feature>
<accession>A0A7W8D0W2</accession>
<evidence type="ECO:0000313" key="5">
    <source>
        <dbReference type="Proteomes" id="UP000521313"/>
    </source>
</evidence>
<dbReference type="CDD" id="cd00093">
    <property type="entry name" value="HTH_XRE"/>
    <property type="match status" value="1"/>
</dbReference>
<dbReference type="EMBL" id="JACHHD010000011">
    <property type="protein sequence ID" value="MBB5185173.1"/>
    <property type="molecule type" value="Genomic_DNA"/>
</dbReference>
<reference evidence="4 5" key="1">
    <citation type="submission" date="2020-08" db="EMBL/GenBank/DDBJ databases">
        <title>Genomic Encyclopedia of Type Strains, Phase IV (KMG-IV): sequencing the most valuable type-strain genomes for metagenomic binning, comparative biology and taxonomic classification.</title>
        <authorList>
            <person name="Goeker M."/>
        </authorList>
    </citation>
    <scope>NUCLEOTIDE SEQUENCE [LARGE SCALE GENOMIC DNA]</scope>
    <source>
        <strain evidence="4 5">DSM 26963</strain>
    </source>
</reference>
<dbReference type="SUPFAM" id="SSF47413">
    <property type="entry name" value="lambda repressor-like DNA-binding domains"/>
    <property type="match status" value="1"/>
</dbReference>
<dbReference type="SMART" id="SM00530">
    <property type="entry name" value="HTH_XRE"/>
    <property type="match status" value="1"/>
</dbReference>
<organism evidence="4 5">
    <name type="scientific">Faecalicoccus acidiformans</name>
    <dbReference type="NCBI Taxonomy" id="915173"/>
    <lineage>
        <taxon>Bacteria</taxon>
        <taxon>Bacillati</taxon>
        <taxon>Bacillota</taxon>
        <taxon>Erysipelotrichia</taxon>
        <taxon>Erysipelotrichales</taxon>
        <taxon>Erysipelotrichaceae</taxon>
        <taxon>Faecalicoccus</taxon>
    </lineage>
</organism>
<dbReference type="InterPro" id="IPR010982">
    <property type="entry name" value="Lambda_DNA-bd_dom_sf"/>
</dbReference>
<proteinExistence type="predicted"/>
<dbReference type="RefSeq" id="WP_183375804.1">
    <property type="nucleotide sequence ID" value="NZ_JACHHD010000011.1"/>
</dbReference>
<evidence type="ECO:0000313" key="4">
    <source>
        <dbReference type="EMBL" id="MBB5185173.1"/>
    </source>
</evidence>
<keyword evidence="2" id="KW-0472">Membrane</keyword>
<feature type="transmembrane region" description="Helical" evidence="2">
    <location>
        <begin position="101"/>
        <end position="120"/>
    </location>
</feature>
<gene>
    <name evidence="4" type="ORF">HNQ43_001226</name>
</gene>
<keyword evidence="2" id="KW-1133">Transmembrane helix</keyword>
<dbReference type="AlphaFoldDB" id="A0A7W8D0W2"/>
<dbReference type="PROSITE" id="PS50943">
    <property type="entry name" value="HTH_CROC1"/>
    <property type="match status" value="1"/>
</dbReference>
<name>A0A7W8D0W2_9FIRM</name>
<dbReference type="PANTHER" id="PTHR46558:SF11">
    <property type="entry name" value="HTH-TYPE TRANSCRIPTIONAL REGULATOR XRE"/>
    <property type="match status" value="1"/>
</dbReference>
<keyword evidence="1" id="KW-0238">DNA-binding</keyword>
<sequence>MDTIKIGNFLRKLRKDKQLTQEQLAEQLNVSRRTISRWETGSNLPDLDLLIELSDFYQIELIDMLNGQTQCDREESIEESYKKIAQYTAEEKKVTLQAYHILFVIGCLIFSVYFIMEWIHFVNSPIVDFIEGFCLGGSFGLLVLGAIVTSSRWKNICSFFQSNPK</sequence>